<comment type="similarity">
    <text evidence="2">Belongs to the thiolase-like superfamily. FabH family.</text>
</comment>
<evidence type="ECO:0000256" key="5">
    <source>
        <dbReference type="ARBA" id="ARBA00022679"/>
    </source>
</evidence>
<evidence type="ECO:0000256" key="10">
    <source>
        <dbReference type="ARBA" id="ARBA00023315"/>
    </source>
</evidence>
<name>A0A316DHJ6_9BACT</name>
<dbReference type="OrthoDB" id="9815506at2"/>
<dbReference type="RefSeq" id="WP_109744988.1">
    <property type="nucleotide sequence ID" value="NZ_QGGO01000034.1"/>
</dbReference>
<dbReference type="Pfam" id="PF08541">
    <property type="entry name" value="ACP_syn_III_C"/>
    <property type="match status" value="1"/>
</dbReference>
<dbReference type="NCBIfam" id="TIGR00747">
    <property type="entry name" value="fabH"/>
    <property type="match status" value="1"/>
</dbReference>
<protein>
    <submittedName>
        <fullName evidence="13">3-oxoacyl-[acyl-carrier-protein] synthase III</fullName>
    </submittedName>
</protein>
<dbReference type="SUPFAM" id="SSF53901">
    <property type="entry name" value="Thiolase-like"/>
    <property type="match status" value="1"/>
</dbReference>
<evidence type="ECO:0000256" key="9">
    <source>
        <dbReference type="ARBA" id="ARBA00023268"/>
    </source>
</evidence>
<gene>
    <name evidence="13" type="ORF">LV89_04330</name>
</gene>
<dbReference type="GO" id="GO:0044550">
    <property type="term" value="P:secondary metabolite biosynthetic process"/>
    <property type="evidence" value="ECO:0007669"/>
    <property type="project" value="TreeGrafter"/>
</dbReference>
<feature type="domain" description="Beta-ketoacyl-[acyl-carrier-protein] synthase III C-terminal" evidence="11">
    <location>
        <begin position="242"/>
        <end position="330"/>
    </location>
</feature>
<evidence type="ECO:0000256" key="3">
    <source>
        <dbReference type="ARBA" id="ARBA00022490"/>
    </source>
</evidence>
<evidence type="ECO:0000256" key="7">
    <source>
        <dbReference type="ARBA" id="ARBA00023098"/>
    </source>
</evidence>
<comment type="pathway">
    <text evidence="1">Lipid metabolism.</text>
</comment>
<sequence length="331" mass="36044">MTNIKTVITGVGHYLPEQVIDNEQIVKMINTNVQFITERTGVLTRRHALKNQALSDLIIPAVTNALANAQLAAKDIDLLIVNTLSPDFHDPSEACLVQSKLGFRNIPSFDIRAQCSGLIYGMHIAQQFIQNQTYQHILVVCGEMLSKRMDTSDAGRNLSILLGDGAGAVILSGQKSTSKGIVDIITKADGNYFQLLWTQSPGTSNEHFFGGDTNSNPHFRMNGRPMFEHASQSLIAIAQEILRKHHLTLDDIDVIIPHQPNMRILDAVIGGLNIPIEKVALNVEWLGNMASASLPVTLSLATESGLVQSGKLGLFLGYGSGATWGACLYQF</sequence>
<dbReference type="PANTHER" id="PTHR34069:SF2">
    <property type="entry name" value="BETA-KETOACYL-[ACYL-CARRIER-PROTEIN] SYNTHASE III"/>
    <property type="match status" value="1"/>
</dbReference>
<proteinExistence type="inferred from homology"/>
<dbReference type="EMBL" id="QGGO01000034">
    <property type="protein sequence ID" value="PWK17614.1"/>
    <property type="molecule type" value="Genomic_DNA"/>
</dbReference>
<dbReference type="GO" id="GO:0006633">
    <property type="term" value="P:fatty acid biosynthetic process"/>
    <property type="evidence" value="ECO:0007669"/>
    <property type="project" value="UniProtKB-KW"/>
</dbReference>
<reference evidence="13 14" key="1">
    <citation type="submission" date="2018-05" db="EMBL/GenBank/DDBJ databases">
        <title>Genomic Encyclopedia of Archaeal and Bacterial Type Strains, Phase II (KMG-II): from individual species to whole genera.</title>
        <authorList>
            <person name="Goeker M."/>
        </authorList>
    </citation>
    <scope>NUCLEOTIDE SEQUENCE [LARGE SCALE GENOMIC DNA]</scope>
    <source>
        <strain evidence="13 14">DSM 22214</strain>
    </source>
</reference>
<dbReference type="GO" id="GO:0004315">
    <property type="term" value="F:3-oxoacyl-[acyl-carrier-protein] synthase activity"/>
    <property type="evidence" value="ECO:0007669"/>
    <property type="project" value="InterPro"/>
</dbReference>
<keyword evidence="3" id="KW-0963">Cytoplasm</keyword>
<dbReference type="Gene3D" id="3.40.47.10">
    <property type="match status" value="2"/>
</dbReference>
<feature type="domain" description="Beta-ketoacyl-[acyl-carrier-protein] synthase III N-terminal" evidence="12">
    <location>
        <begin position="109"/>
        <end position="190"/>
    </location>
</feature>
<keyword evidence="5" id="KW-0808">Transferase</keyword>
<dbReference type="InterPro" id="IPR013747">
    <property type="entry name" value="ACP_syn_III_C"/>
</dbReference>
<evidence type="ECO:0000256" key="2">
    <source>
        <dbReference type="ARBA" id="ARBA00008642"/>
    </source>
</evidence>
<dbReference type="Proteomes" id="UP000245489">
    <property type="component" value="Unassembled WGS sequence"/>
</dbReference>
<evidence type="ECO:0000256" key="1">
    <source>
        <dbReference type="ARBA" id="ARBA00005189"/>
    </source>
</evidence>
<evidence type="ECO:0000313" key="14">
    <source>
        <dbReference type="Proteomes" id="UP000245489"/>
    </source>
</evidence>
<evidence type="ECO:0000256" key="4">
    <source>
        <dbReference type="ARBA" id="ARBA00022516"/>
    </source>
</evidence>
<dbReference type="CDD" id="cd00830">
    <property type="entry name" value="KAS_III"/>
    <property type="match status" value="1"/>
</dbReference>
<keyword evidence="7" id="KW-0443">Lipid metabolism</keyword>
<dbReference type="InterPro" id="IPR013751">
    <property type="entry name" value="ACP_syn_III_N"/>
</dbReference>
<dbReference type="NCBIfam" id="NF006829">
    <property type="entry name" value="PRK09352.1"/>
    <property type="match status" value="1"/>
</dbReference>
<dbReference type="Pfam" id="PF08545">
    <property type="entry name" value="ACP_syn_III"/>
    <property type="match status" value="1"/>
</dbReference>
<keyword evidence="6" id="KW-0276">Fatty acid metabolism</keyword>
<keyword evidence="14" id="KW-1185">Reference proteome</keyword>
<evidence type="ECO:0000259" key="12">
    <source>
        <dbReference type="Pfam" id="PF08545"/>
    </source>
</evidence>
<evidence type="ECO:0000313" key="13">
    <source>
        <dbReference type="EMBL" id="PWK17614.1"/>
    </source>
</evidence>
<keyword evidence="9" id="KW-0511">Multifunctional enzyme</keyword>
<organism evidence="13 14">
    <name type="scientific">Arcicella aurantiaca</name>
    <dbReference type="NCBI Taxonomy" id="591202"/>
    <lineage>
        <taxon>Bacteria</taxon>
        <taxon>Pseudomonadati</taxon>
        <taxon>Bacteroidota</taxon>
        <taxon>Cytophagia</taxon>
        <taxon>Cytophagales</taxon>
        <taxon>Flectobacillaceae</taxon>
        <taxon>Arcicella</taxon>
    </lineage>
</organism>
<evidence type="ECO:0000259" key="11">
    <source>
        <dbReference type="Pfam" id="PF08541"/>
    </source>
</evidence>
<keyword evidence="4" id="KW-0444">Lipid biosynthesis</keyword>
<comment type="caution">
    <text evidence="13">The sequence shown here is derived from an EMBL/GenBank/DDBJ whole genome shotgun (WGS) entry which is preliminary data.</text>
</comment>
<dbReference type="AlphaFoldDB" id="A0A316DHJ6"/>
<keyword evidence="10" id="KW-0012">Acyltransferase</keyword>
<accession>A0A316DHJ6</accession>
<dbReference type="InterPro" id="IPR016039">
    <property type="entry name" value="Thiolase-like"/>
</dbReference>
<dbReference type="InterPro" id="IPR004655">
    <property type="entry name" value="FabH"/>
</dbReference>
<keyword evidence="8" id="KW-0275">Fatty acid biosynthesis</keyword>
<dbReference type="PANTHER" id="PTHR34069">
    <property type="entry name" value="3-OXOACYL-[ACYL-CARRIER-PROTEIN] SYNTHASE 3"/>
    <property type="match status" value="1"/>
</dbReference>
<evidence type="ECO:0000256" key="8">
    <source>
        <dbReference type="ARBA" id="ARBA00023160"/>
    </source>
</evidence>
<evidence type="ECO:0000256" key="6">
    <source>
        <dbReference type="ARBA" id="ARBA00022832"/>
    </source>
</evidence>